<comment type="similarity">
    <text evidence="1 3">Belongs to the type-B carboxylesterase/lipase family.</text>
</comment>
<dbReference type="GO" id="GO:0016787">
    <property type="term" value="F:hydrolase activity"/>
    <property type="evidence" value="ECO:0007669"/>
    <property type="project" value="UniProtKB-KW"/>
</dbReference>
<name>A0A8J3L4R8_9ACTN</name>
<dbReference type="InterPro" id="IPR029058">
    <property type="entry name" value="AB_hydrolase_fold"/>
</dbReference>
<sequence>MLSFGRENAGVTETAVGVVVATRSGRVRGRVDDGVAVFLGIPYAAAPFGEHRFQAPAPVTAWTGVRDALAYGPTAPKAPFPPPMDRLLADPSIPGDECLNLNVWAPAGAAGRPVMVWIHGGSLRNGSSCLPAYSGHHFARDGVVLVSINYRLGIEGFGVFPDAPANLGLRDQIAALTWVRDNIAAFGGDPGNVTVFGESAGSISIGALLTSPYAQGLFHRAVLQSGAPAAQPPEAAGRSTRLIAKRLKVPATAEAFAKVDRARLLAAQVSITRGGPPIGNGNGFTLTVDGDVLPRDPMVALHGGAAADIPVLLGYNAEEYRLWFVPTGLVDRINRLTLRLALAKFRVRARTARAYRAARPEATPGELLGVIATDRLLRRPLNLLADARLPGATWLYEFAWPSPVERLGACHALEIGFVFDTLGTPDGLPLSGPNPPQELADTMHRAWIAFATTGDPGWPRWTPSRPVMRFDAPTSLLVHAPNDDELHSWT</sequence>
<dbReference type="AlphaFoldDB" id="A0A8J3L4R8"/>
<dbReference type="InterPro" id="IPR002018">
    <property type="entry name" value="CarbesteraseB"/>
</dbReference>
<dbReference type="Pfam" id="PF00135">
    <property type="entry name" value="COesterase"/>
    <property type="match status" value="1"/>
</dbReference>
<keyword evidence="6" id="KW-1185">Reference proteome</keyword>
<evidence type="ECO:0000313" key="6">
    <source>
        <dbReference type="Proteomes" id="UP000630887"/>
    </source>
</evidence>
<dbReference type="PROSITE" id="PS00122">
    <property type="entry name" value="CARBOXYLESTERASE_B_1"/>
    <property type="match status" value="1"/>
</dbReference>
<evidence type="ECO:0000256" key="1">
    <source>
        <dbReference type="ARBA" id="ARBA00005964"/>
    </source>
</evidence>
<feature type="domain" description="Carboxylesterase type B" evidence="4">
    <location>
        <begin position="19"/>
        <end position="462"/>
    </location>
</feature>
<dbReference type="EMBL" id="BONI01000039">
    <property type="protein sequence ID" value="GIG07810.1"/>
    <property type="molecule type" value="Genomic_DNA"/>
</dbReference>
<dbReference type="InterPro" id="IPR050309">
    <property type="entry name" value="Type-B_Carboxylest/Lipase"/>
</dbReference>
<evidence type="ECO:0000259" key="4">
    <source>
        <dbReference type="Pfam" id="PF00135"/>
    </source>
</evidence>
<reference evidence="5 6" key="1">
    <citation type="submission" date="2021-01" db="EMBL/GenBank/DDBJ databases">
        <title>Whole genome shotgun sequence of Catellatospora coxensis NBRC 107359.</title>
        <authorList>
            <person name="Komaki H."/>
            <person name="Tamura T."/>
        </authorList>
    </citation>
    <scope>NUCLEOTIDE SEQUENCE [LARGE SCALE GENOMIC DNA]</scope>
    <source>
        <strain evidence="5 6">NBRC 107359</strain>
    </source>
</reference>
<evidence type="ECO:0000256" key="2">
    <source>
        <dbReference type="ARBA" id="ARBA00022801"/>
    </source>
</evidence>
<keyword evidence="2 3" id="KW-0378">Hydrolase</keyword>
<proteinExistence type="inferred from homology"/>
<dbReference type="EC" id="3.1.1.-" evidence="3"/>
<accession>A0A8J3L4R8</accession>
<dbReference type="Gene3D" id="3.40.50.1820">
    <property type="entry name" value="alpha/beta hydrolase"/>
    <property type="match status" value="1"/>
</dbReference>
<dbReference type="SUPFAM" id="SSF53474">
    <property type="entry name" value="alpha/beta-Hydrolases"/>
    <property type="match status" value="1"/>
</dbReference>
<evidence type="ECO:0000256" key="3">
    <source>
        <dbReference type="RuleBase" id="RU361235"/>
    </source>
</evidence>
<organism evidence="5 6">
    <name type="scientific">Catellatospora coxensis</name>
    <dbReference type="NCBI Taxonomy" id="310354"/>
    <lineage>
        <taxon>Bacteria</taxon>
        <taxon>Bacillati</taxon>
        <taxon>Actinomycetota</taxon>
        <taxon>Actinomycetes</taxon>
        <taxon>Micromonosporales</taxon>
        <taxon>Micromonosporaceae</taxon>
        <taxon>Catellatospora</taxon>
    </lineage>
</organism>
<dbReference type="InterPro" id="IPR019826">
    <property type="entry name" value="Carboxylesterase_B_AS"/>
</dbReference>
<dbReference type="PANTHER" id="PTHR11559">
    <property type="entry name" value="CARBOXYLESTERASE"/>
    <property type="match status" value="1"/>
</dbReference>
<dbReference type="Proteomes" id="UP000630887">
    <property type="component" value="Unassembled WGS sequence"/>
</dbReference>
<comment type="caution">
    <text evidence="5">The sequence shown here is derived from an EMBL/GenBank/DDBJ whole genome shotgun (WGS) entry which is preliminary data.</text>
</comment>
<gene>
    <name evidence="5" type="ORF">Cco03nite_45100</name>
</gene>
<protein>
    <recommendedName>
        <fullName evidence="3">Carboxylic ester hydrolase</fullName>
        <ecNumber evidence="3">3.1.1.-</ecNumber>
    </recommendedName>
</protein>
<evidence type="ECO:0000313" key="5">
    <source>
        <dbReference type="EMBL" id="GIG07810.1"/>
    </source>
</evidence>